<evidence type="ECO:0000313" key="1">
    <source>
        <dbReference type="EMBL" id="EEQ55579.1"/>
    </source>
</evidence>
<gene>
    <name evidence="1" type="ORF">BLIG_01317</name>
</gene>
<sequence length="77" mass="8442">MPRFPSKPSVPSAAIEARSASVIMSSFITTDSIDGVRHAPVTYAIGCHDVKLWVLGKIPRERPDWLESAEYIGGRDT</sequence>
<organism evidence="1">
    <name type="scientific">Bifidobacterium longum subsp. infantis CCUG 52486</name>
    <dbReference type="NCBI Taxonomy" id="537937"/>
    <lineage>
        <taxon>Bacteria</taxon>
        <taxon>Bacillati</taxon>
        <taxon>Actinomycetota</taxon>
        <taxon>Actinomycetes</taxon>
        <taxon>Bifidobacteriales</taxon>
        <taxon>Bifidobacteriaceae</taxon>
        <taxon>Bifidobacterium</taxon>
    </lineage>
</organism>
<dbReference type="Proteomes" id="UP000005084">
    <property type="component" value="Unassembled WGS sequence"/>
</dbReference>
<dbReference type="HOGENOM" id="CLU_2631061_0_0_11"/>
<accession>C5EC35</accession>
<dbReference type="AlphaFoldDB" id="C5EC35"/>
<dbReference type="EMBL" id="DS990241">
    <property type="protein sequence ID" value="EEQ55579.1"/>
    <property type="molecule type" value="Genomic_DNA"/>
</dbReference>
<reference evidence="1" key="1">
    <citation type="submission" date="2008-08" db="EMBL/GenBank/DDBJ databases">
        <title>Annotation of Bifidobacterium longum subsp. infantis CCUG 52486.</title>
        <authorList>
            <consortium name="The Broad Institute Genome Sequencing Platform"/>
            <person name="Gougoulias C."/>
            <person name="Tuohy K.M."/>
            <person name="Gibson G.R."/>
            <person name="Ward D."/>
            <person name="Mehta T."/>
            <person name="Young S."/>
            <person name="Jaffe D."/>
            <person name="Gnerre S."/>
            <person name="Berlin A."/>
            <person name="Heiman D."/>
            <person name="Hepburn T."/>
            <person name="Shea T."/>
            <person name="Sykes S."/>
            <person name="Alvarado L."/>
            <person name="Kodira C."/>
            <person name="Borodovsky M."/>
            <person name="Lander E."/>
            <person name="Galagan J."/>
            <person name="Nusbaum C."/>
            <person name="Birren B."/>
        </authorList>
    </citation>
    <scope>NUCLEOTIDE SEQUENCE [LARGE SCALE GENOMIC DNA]</scope>
    <source>
        <strain evidence="1">CCUG 52486</strain>
    </source>
</reference>
<name>C5EC35_BIFLI</name>
<proteinExistence type="predicted"/>
<protein>
    <submittedName>
        <fullName evidence="1">Uncharacterized protein</fullName>
    </submittedName>
</protein>